<dbReference type="GeneID" id="64668153"/>
<accession>A0AAD4EDY9</accession>
<organism evidence="1 2">
    <name type="scientific">Suillus fuscotomentosus</name>
    <dbReference type="NCBI Taxonomy" id="1912939"/>
    <lineage>
        <taxon>Eukaryota</taxon>
        <taxon>Fungi</taxon>
        <taxon>Dikarya</taxon>
        <taxon>Basidiomycota</taxon>
        <taxon>Agaricomycotina</taxon>
        <taxon>Agaricomycetes</taxon>
        <taxon>Agaricomycetidae</taxon>
        <taxon>Boletales</taxon>
        <taxon>Suillineae</taxon>
        <taxon>Suillaceae</taxon>
        <taxon>Suillus</taxon>
    </lineage>
</organism>
<reference evidence="1" key="1">
    <citation type="journal article" date="2020" name="New Phytol.">
        <title>Comparative genomics reveals dynamic genome evolution in host specialist ectomycorrhizal fungi.</title>
        <authorList>
            <person name="Lofgren L.A."/>
            <person name="Nguyen N.H."/>
            <person name="Vilgalys R."/>
            <person name="Ruytinx J."/>
            <person name="Liao H.L."/>
            <person name="Branco S."/>
            <person name="Kuo A."/>
            <person name="LaButti K."/>
            <person name="Lipzen A."/>
            <person name="Andreopoulos W."/>
            <person name="Pangilinan J."/>
            <person name="Riley R."/>
            <person name="Hundley H."/>
            <person name="Na H."/>
            <person name="Barry K."/>
            <person name="Grigoriev I.V."/>
            <person name="Stajich J.E."/>
            <person name="Kennedy P.G."/>
        </authorList>
    </citation>
    <scope>NUCLEOTIDE SEQUENCE</scope>
    <source>
        <strain evidence="1">FC203</strain>
    </source>
</reference>
<dbReference type="EMBL" id="JABBWK010000013">
    <property type="protein sequence ID" value="KAG1903229.1"/>
    <property type="molecule type" value="Genomic_DNA"/>
</dbReference>
<evidence type="ECO:0000313" key="1">
    <source>
        <dbReference type="EMBL" id="KAG1903229.1"/>
    </source>
</evidence>
<keyword evidence="2" id="KW-1185">Reference proteome</keyword>
<sequence length="260" mass="29397">MDPLHPFFELDESSTYYTSMSAHQPAGPHGGCVPTYDSDHLVAVPFESRNRTVVDGPVSPAHILQAPVAPQSSYPLVYPWSGSTYMGFNSANNQIMEMNIPRPSAPIPFENFHDISDNLPFRLRRGTSHFETYHNDRSHEYHGAFLCRWDNKGAPCDDELQATPKSILAHLRQDHGIGIGNKETNRCRWITPHGRCNDQLKSQSFGRHIIKHTGIRFKCSLCDTTIPARNDLVTRHRHRHPNCSQADFIIIPGRDSQASF</sequence>
<evidence type="ECO:0000313" key="2">
    <source>
        <dbReference type="Proteomes" id="UP001195769"/>
    </source>
</evidence>
<dbReference type="RefSeq" id="XP_041228804.1">
    <property type="nucleotide sequence ID" value="XM_041373855.1"/>
</dbReference>
<gene>
    <name evidence="1" type="ORF">F5891DRAFT_92493</name>
</gene>
<dbReference type="Proteomes" id="UP001195769">
    <property type="component" value="Unassembled WGS sequence"/>
</dbReference>
<name>A0AAD4EDY9_9AGAM</name>
<protein>
    <submittedName>
        <fullName evidence="1">Uncharacterized protein</fullName>
    </submittedName>
</protein>
<comment type="caution">
    <text evidence="1">The sequence shown here is derived from an EMBL/GenBank/DDBJ whole genome shotgun (WGS) entry which is preliminary data.</text>
</comment>
<proteinExistence type="predicted"/>
<dbReference type="AlphaFoldDB" id="A0AAD4EDY9"/>